<comment type="caution">
    <text evidence="1">The sequence shown here is derived from an EMBL/GenBank/DDBJ whole genome shotgun (WGS) entry which is preliminary data.</text>
</comment>
<protein>
    <recommendedName>
        <fullName evidence="3">Phospholipase D</fullName>
    </recommendedName>
</protein>
<evidence type="ECO:0000313" key="2">
    <source>
        <dbReference type="Proteomes" id="UP000279673"/>
    </source>
</evidence>
<dbReference type="RefSeq" id="WP_121530875.1">
    <property type="nucleotide sequence ID" value="NZ_RCHI01000002.1"/>
</dbReference>
<name>A0A421BVU6_9RHOB</name>
<sequence>MERLRQAGINARGRIGWELDGSKARIAFEAAVLDARHSLDASFQRFDPTRPLISARARRFGPSWADLLHHLLRRGVTVSIALDATEGAADADALAAIAQAAEASGMAGRLTVTRVAHPAARRSPLLPFALFPRGHRQSLALIDDRRLFLSGTPAGTATTGRSLFLQAEGPVVAEARRHLDGFAAFTAGTRPPPPAQRLLRTLSCPRPGLAGLFAPRHLAIEFETAHHMLLRRAQRLVYVETQNFDCLGLARHFAQRAAAAPQLGLILILPATEPADRNWFDRLRQRQALSLVTRAFGARLFLGLAPGGCANVTLFDEEAAIAGSADLSRRALRAETHAGLYLRRGDDIAGLRCALMRQWLPEAAGDSFFDPVRAVSAWRELAQENARSGVSGARVLLPCNRLPG</sequence>
<evidence type="ECO:0008006" key="3">
    <source>
        <dbReference type="Google" id="ProtNLM"/>
    </source>
</evidence>
<keyword evidence="2" id="KW-1185">Reference proteome</keyword>
<dbReference type="EMBL" id="RCHI01000002">
    <property type="protein sequence ID" value="RLL72447.1"/>
    <property type="molecule type" value="Genomic_DNA"/>
</dbReference>
<evidence type="ECO:0000313" key="1">
    <source>
        <dbReference type="EMBL" id="RLL72447.1"/>
    </source>
</evidence>
<dbReference type="AlphaFoldDB" id="A0A421BVU6"/>
<dbReference type="Proteomes" id="UP000279673">
    <property type="component" value="Unassembled WGS sequence"/>
</dbReference>
<proteinExistence type="predicted"/>
<accession>A0A421BVU6</accession>
<gene>
    <name evidence="1" type="ORF">DYS74_03300</name>
</gene>
<dbReference type="SUPFAM" id="SSF56024">
    <property type="entry name" value="Phospholipase D/nuclease"/>
    <property type="match status" value="1"/>
</dbReference>
<organism evidence="1 2">
    <name type="scientific">Paenirhodobacter hankyongi</name>
    <dbReference type="NCBI Taxonomy" id="2294033"/>
    <lineage>
        <taxon>Bacteria</taxon>
        <taxon>Pseudomonadati</taxon>
        <taxon>Pseudomonadota</taxon>
        <taxon>Alphaproteobacteria</taxon>
        <taxon>Rhodobacterales</taxon>
        <taxon>Rhodobacter group</taxon>
        <taxon>Paenirhodobacter</taxon>
    </lineage>
</organism>
<reference evidence="1 2" key="1">
    <citation type="submission" date="2018-10" db="EMBL/GenBank/DDBJ databases">
        <title>Rhodobacter sp . BO-81.</title>
        <authorList>
            <person name="Im W.T."/>
        </authorList>
    </citation>
    <scope>NUCLEOTIDE SEQUENCE [LARGE SCALE GENOMIC DNA]</scope>
    <source>
        <strain evidence="1 2">BO-81</strain>
    </source>
</reference>